<proteinExistence type="predicted"/>
<organism evidence="2 3">
    <name type="scientific">Elysia marginata</name>
    <dbReference type="NCBI Taxonomy" id="1093978"/>
    <lineage>
        <taxon>Eukaryota</taxon>
        <taxon>Metazoa</taxon>
        <taxon>Spiralia</taxon>
        <taxon>Lophotrochozoa</taxon>
        <taxon>Mollusca</taxon>
        <taxon>Gastropoda</taxon>
        <taxon>Heterobranchia</taxon>
        <taxon>Euthyneura</taxon>
        <taxon>Panpulmonata</taxon>
        <taxon>Sacoglossa</taxon>
        <taxon>Placobranchoidea</taxon>
        <taxon>Plakobranchidae</taxon>
        <taxon>Elysia</taxon>
    </lineage>
</organism>
<dbReference type="GO" id="GO:0005891">
    <property type="term" value="C:voltage-gated calcium channel complex"/>
    <property type="evidence" value="ECO:0007669"/>
    <property type="project" value="TreeGrafter"/>
</dbReference>
<evidence type="ECO:0000313" key="3">
    <source>
        <dbReference type="Proteomes" id="UP000762676"/>
    </source>
</evidence>
<evidence type="ECO:0000256" key="1">
    <source>
        <dbReference type="SAM" id="Phobius"/>
    </source>
</evidence>
<sequence length="270" mass="30425">MQGFCRLLIIPNSKTACGWLPILQKYIQVLSRPLAIKKAKHKVWSPVYLDYVTEQGNILVNAGKPPDLGPDYEDSYTYQGLGLILTISMPVYDLRDKVLGVNGYAFAITNHGNIVFHPDYRPFYTEGAFRAKQQLKVRPKYNSVELSEVELPVPSEDGQTMAHPLRHYLVRLKSGGHNMTTVSVLTHCDGMKRATERQQEYQFQDIEDAFSSRSTPKRTLSETSFVRRSGSLRGLFAKYLCLARQWVPAWGAGSIPALFTFCLILTGSMA</sequence>
<dbReference type="AlphaFoldDB" id="A0AAV4GPR0"/>
<dbReference type="Proteomes" id="UP000762676">
    <property type="component" value="Unassembled WGS sequence"/>
</dbReference>
<dbReference type="EMBL" id="BMAT01005115">
    <property type="protein sequence ID" value="GFR87822.1"/>
    <property type="molecule type" value="Genomic_DNA"/>
</dbReference>
<gene>
    <name evidence="2" type="ORF">ElyMa_002502900</name>
</gene>
<keyword evidence="3" id="KW-1185">Reference proteome</keyword>
<dbReference type="PANTHER" id="PTHR10166:SF37">
    <property type="entry name" value="STOLID, ISOFORM H"/>
    <property type="match status" value="1"/>
</dbReference>
<dbReference type="GO" id="GO:0005245">
    <property type="term" value="F:voltage-gated calcium channel activity"/>
    <property type="evidence" value="ECO:0007669"/>
    <property type="project" value="TreeGrafter"/>
</dbReference>
<keyword evidence="1" id="KW-1133">Transmembrane helix</keyword>
<evidence type="ECO:0000313" key="2">
    <source>
        <dbReference type="EMBL" id="GFR87822.1"/>
    </source>
</evidence>
<protein>
    <submittedName>
        <fullName evidence="2">Voltage-dependent calcium channel subunit alpha-2/delta-3</fullName>
    </submittedName>
</protein>
<reference evidence="2 3" key="1">
    <citation type="journal article" date="2021" name="Elife">
        <title>Chloroplast acquisition without the gene transfer in kleptoplastic sea slugs, Plakobranchus ocellatus.</title>
        <authorList>
            <person name="Maeda T."/>
            <person name="Takahashi S."/>
            <person name="Yoshida T."/>
            <person name="Shimamura S."/>
            <person name="Takaki Y."/>
            <person name="Nagai Y."/>
            <person name="Toyoda A."/>
            <person name="Suzuki Y."/>
            <person name="Arimoto A."/>
            <person name="Ishii H."/>
            <person name="Satoh N."/>
            <person name="Nishiyama T."/>
            <person name="Hasebe M."/>
            <person name="Maruyama T."/>
            <person name="Minagawa J."/>
            <person name="Obokata J."/>
            <person name="Shigenobu S."/>
        </authorList>
    </citation>
    <scope>NUCLEOTIDE SEQUENCE [LARGE SCALE GENOMIC DNA]</scope>
</reference>
<dbReference type="InterPro" id="IPR051173">
    <property type="entry name" value="Ca_channel_alpha-2/delta"/>
</dbReference>
<keyword evidence="1" id="KW-0812">Transmembrane</keyword>
<dbReference type="PANTHER" id="PTHR10166">
    <property type="entry name" value="VOLTAGE-DEPENDENT CALCIUM CHANNEL SUBUNIT ALPHA-2/DELTA-RELATED"/>
    <property type="match status" value="1"/>
</dbReference>
<accession>A0AAV4GPR0</accession>
<name>A0AAV4GPR0_9GAST</name>
<keyword evidence="1" id="KW-0472">Membrane</keyword>
<feature type="transmembrane region" description="Helical" evidence="1">
    <location>
        <begin position="246"/>
        <end position="266"/>
    </location>
</feature>
<comment type="caution">
    <text evidence="2">The sequence shown here is derived from an EMBL/GenBank/DDBJ whole genome shotgun (WGS) entry which is preliminary data.</text>
</comment>